<reference evidence="1 2" key="1">
    <citation type="submission" date="2020-03" db="EMBL/GenBank/DDBJ databases">
        <title>Genomic Encyclopedia of Type Strains, Phase IV (KMG-IV): sequencing the most valuable type-strain genomes for metagenomic binning, comparative biology and taxonomic classification.</title>
        <authorList>
            <person name="Goeker M."/>
        </authorList>
    </citation>
    <scope>NUCLEOTIDE SEQUENCE [LARGE SCALE GENOMIC DNA]</scope>
    <source>
        <strain evidence="1 2">DSM 19867</strain>
    </source>
</reference>
<dbReference type="Proteomes" id="UP000570514">
    <property type="component" value="Unassembled WGS sequence"/>
</dbReference>
<sequence>MSTPNFKSYRVPNRLGKLLQTPGGISREQAVQAAGERVESLREKFLAAIPNEIGALEEILARGGGKTISEADLQEMLTLADQVLTLSGTYGLTRLDTVVKRFCDLAMGMIDKKLDPAAPVAVHLRAMRLVSPGAAELSDAEAAHVLDGLVSIHIHYGIATVAGAPPAQANNPNS</sequence>
<comment type="caution">
    <text evidence="1">The sequence shown here is derived from an EMBL/GenBank/DDBJ whole genome shotgun (WGS) entry which is preliminary data.</text>
</comment>
<organism evidence="1 2">
    <name type="scientific">Rhizomicrobium palustre</name>
    <dbReference type="NCBI Taxonomy" id="189966"/>
    <lineage>
        <taxon>Bacteria</taxon>
        <taxon>Pseudomonadati</taxon>
        <taxon>Pseudomonadota</taxon>
        <taxon>Alphaproteobacteria</taxon>
        <taxon>Micropepsales</taxon>
        <taxon>Micropepsaceae</taxon>
        <taxon>Rhizomicrobium</taxon>
    </lineage>
</organism>
<name>A0A846N2C5_9PROT</name>
<dbReference type="RefSeq" id="WP_167083354.1">
    <property type="nucleotide sequence ID" value="NZ_BAAADC010000001.1"/>
</dbReference>
<protein>
    <submittedName>
        <fullName evidence="1">Uncharacterized protein</fullName>
    </submittedName>
</protein>
<evidence type="ECO:0000313" key="1">
    <source>
        <dbReference type="EMBL" id="NIK89250.1"/>
    </source>
</evidence>
<keyword evidence="2" id="KW-1185">Reference proteome</keyword>
<dbReference type="AlphaFoldDB" id="A0A846N2C5"/>
<proteinExistence type="predicted"/>
<evidence type="ECO:0000313" key="2">
    <source>
        <dbReference type="Proteomes" id="UP000570514"/>
    </source>
</evidence>
<dbReference type="EMBL" id="JAASRM010000001">
    <property type="protein sequence ID" value="NIK89250.1"/>
    <property type="molecule type" value="Genomic_DNA"/>
</dbReference>
<accession>A0A846N2C5</accession>
<gene>
    <name evidence="1" type="ORF">FHS83_002568</name>
</gene>